<dbReference type="GO" id="GO:0006508">
    <property type="term" value="P:proteolysis"/>
    <property type="evidence" value="ECO:0007669"/>
    <property type="project" value="InterPro"/>
</dbReference>
<dbReference type="STRING" id="1218599.LEP1GSC195_1287"/>
<dbReference type="GO" id="GO:0008233">
    <property type="term" value="F:peptidase activity"/>
    <property type="evidence" value="ECO:0007669"/>
    <property type="project" value="InterPro"/>
</dbReference>
<feature type="transmembrane region" description="Helical" evidence="1">
    <location>
        <begin position="20"/>
        <end position="40"/>
    </location>
</feature>
<evidence type="ECO:0000313" key="3">
    <source>
        <dbReference type="EMBL" id="EOQ97958.1"/>
    </source>
</evidence>
<sequence length="563" mass="63636">MFSSFILERILRNDGRGSTVFRILFLVLFLPFRLLYQFYLRLSLVFQSGREVYELEFPAVFEDSYKSYWVKKLQGKEETVTRLELLILLKLIQKNGKIKTLDISLPPLEWTLSEFYEVRNQLIAIKESGKKLRIFAKEGGVGTLLLLTAATEVFLAPESEFMVLLPSAEPMFFGKFLKTWGIEVQAFASGPYKSFAESFTRGEFSKEAKKNLETLVLDLRKVILSALTNGKKSLEPIFYRPMLSADELLSAGVIHGIKTETEFFSEDRKVFSGNYPSLHYKIKEFHILPKRKAEVVVIPLEGGISGGDFLHKHRENGKIEAFSLIPNLKALAEDKKIKAVILEISSPGGSAFYSEQIHQEILELKKTKIVTAYFKDTVASGGYYLGSAVDHITASPVCITGSIGAVSIRANLQKLYKKVQLNKEAVGFYPFRDIHSEFQPLSKQSVQYLESQIKKIEGLFYRRVAEGRKIPLENLPKIGMGRVYLPTVENRIVDSLGGLLDAIHEVKERLGGKPITLTEELPAYNLRNKIPILGGLIAELKTLESLNEISLLSPVRLAWKNRK</sequence>
<dbReference type="EMBL" id="AOGZ02000008">
    <property type="protein sequence ID" value="EOQ97958.1"/>
    <property type="molecule type" value="Genomic_DNA"/>
</dbReference>
<keyword evidence="1" id="KW-0472">Membrane</keyword>
<organism evidence="3 4">
    <name type="scientific">Leptospira wolbachii serovar Codice str. CDC</name>
    <dbReference type="NCBI Taxonomy" id="1218599"/>
    <lineage>
        <taxon>Bacteria</taxon>
        <taxon>Pseudomonadati</taxon>
        <taxon>Spirochaetota</taxon>
        <taxon>Spirochaetia</taxon>
        <taxon>Leptospirales</taxon>
        <taxon>Leptospiraceae</taxon>
        <taxon>Leptospira</taxon>
    </lineage>
</organism>
<dbReference type="InterPro" id="IPR029045">
    <property type="entry name" value="ClpP/crotonase-like_dom_sf"/>
</dbReference>
<dbReference type="InterPro" id="IPR002142">
    <property type="entry name" value="Peptidase_S49"/>
</dbReference>
<keyword evidence="4" id="KW-1185">Reference proteome</keyword>
<dbReference type="Gene3D" id="6.20.330.10">
    <property type="match status" value="2"/>
</dbReference>
<dbReference type="Pfam" id="PF01343">
    <property type="entry name" value="Peptidase_S49"/>
    <property type="match status" value="1"/>
</dbReference>
<dbReference type="InterPro" id="IPR047272">
    <property type="entry name" value="S49_SppA_C"/>
</dbReference>
<comment type="caution">
    <text evidence="3">The sequence shown here is derived from an EMBL/GenBank/DDBJ whole genome shotgun (WGS) entry which is preliminary data.</text>
</comment>
<evidence type="ECO:0000259" key="2">
    <source>
        <dbReference type="Pfam" id="PF01343"/>
    </source>
</evidence>
<accession>R9A6W8</accession>
<dbReference type="PANTHER" id="PTHR33209:SF2">
    <property type="entry name" value="CHROMOSOME UNDETERMINED SCAFFOLD_55, WHOLE GENOME SHOTGUN SEQUENCE"/>
    <property type="match status" value="1"/>
</dbReference>
<gene>
    <name evidence="3" type="ORF">LEP1GSC195_1287</name>
</gene>
<proteinExistence type="predicted"/>
<dbReference type="SUPFAM" id="SSF52096">
    <property type="entry name" value="ClpP/crotonase"/>
    <property type="match status" value="1"/>
</dbReference>
<dbReference type="Gene3D" id="3.90.226.10">
    <property type="entry name" value="2-enoyl-CoA Hydratase, Chain A, domain 1"/>
    <property type="match status" value="1"/>
</dbReference>
<keyword evidence="1" id="KW-1133">Transmembrane helix</keyword>
<dbReference type="Proteomes" id="UP000013984">
    <property type="component" value="Unassembled WGS sequence"/>
</dbReference>
<dbReference type="AlphaFoldDB" id="R9A6W8"/>
<protein>
    <submittedName>
        <fullName evidence="3">Signal peptide peptidase SppA, 36K type</fullName>
    </submittedName>
</protein>
<keyword evidence="1" id="KW-0812">Transmembrane</keyword>
<reference evidence="3" key="1">
    <citation type="submission" date="2013-04" db="EMBL/GenBank/DDBJ databases">
        <authorList>
            <person name="Harkins D.M."/>
            <person name="Durkin A.S."/>
            <person name="Brinkac L.M."/>
            <person name="Haft D.H."/>
            <person name="Selengut J.D."/>
            <person name="Sanka R."/>
            <person name="DePew J."/>
            <person name="Purushe J."/>
            <person name="Galloway R.L."/>
            <person name="Vinetz J.M."/>
            <person name="Sutton G.G."/>
            <person name="Nierman W.C."/>
            <person name="Fouts D.E."/>
        </authorList>
    </citation>
    <scope>NUCLEOTIDE SEQUENCE [LARGE SCALE GENOMIC DNA]</scope>
    <source>
        <strain evidence="3">CDC</strain>
    </source>
</reference>
<dbReference type="CDD" id="cd07023">
    <property type="entry name" value="S49_Sppa_N_C"/>
    <property type="match status" value="1"/>
</dbReference>
<feature type="domain" description="Peptidase S49" evidence="2">
    <location>
        <begin position="364"/>
        <end position="509"/>
    </location>
</feature>
<evidence type="ECO:0000313" key="4">
    <source>
        <dbReference type="Proteomes" id="UP000013984"/>
    </source>
</evidence>
<dbReference type="PANTHER" id="PTHR33209">
    <property type="entry name" value="PROTEASE 4"/>
    <property type="match status" value="1"/>
</dbReference>
<name>R9A6W8_9LEPT</name>
<evidence type="ECO:0000256" key="1">
    <source>
        <dbReference type="SAM" id="Phobius"/>
    </source>
</evidence>